<dbReference type="OrthoDB" id="283948at2"/>
<sequence>MMALSPKRLLWAWEHGRRRHPIDRALLLHALAAPDLPPERLADQPLGCRNAALFTLRCAAFGSRLDAWLDCPACGERLEFPLEASQLPPTSAQHAEPLRVAGHRLTRPTSRHLARLVPLDDERQAAMQLLRDCLPSNAPLPEDEAALTDLLEAAEAALEVQDPWAELSLAFGCPACGHQDSASFDIADYLWEEIDARARELLDDVHVLARAYGWSEPQVLALSDARRTAYLERVQA</sequence>
<dbReference type="AlphaFoldDB" id="A0A5R8ML32"/>
<organism evidence="1 2">
    <name type="scientific">Halomonas urmiana</name>
    <dbReference type="NCBI Taxonomy" id="490901"/>
    <lineage>
        <taxon>Bacteria</taxon>
        <taxon>Pseudomonadati</taxon>
        <taxon>Pseudomonadota</taxon>
        <taxon>Gammaproteobacteria</taxon>
        <taxon>Oceanospirillales</taxon>
        <taxon>Halomonadaceae</taxon>
        <taxon>Halomonas</taxon>
    </lineage>
</organism>
<comment type="caution">
    <text evidence="1">The sequence shown here is derived from an EMBL/GenBank/DDBJ whole genome shotgun (WGS) entry which is preliminary data.</text>
</comment>
<gene>
    <name evidence="1" type="ORF">FEI13_03945</name>
</gene>
<reference evidence="1 2" key="1">
    <citation type="journal article" date="2007" name="Int. J. Syst. Evol. Microbiol.">
        <title>Halomonas saccharevitans sp. nov., Halomonas arcis sp. nov. and Halomonas subterranea sp. nov., halophilic bacteria isolated from hypersaline environments of China.</title>
        <authorList>
            <person name="Xu X.W."/>
            <person name="Wu Y.H."/>
            <person name="Zhou Z."/>
            <person name="Wang C.S."/>
            <person name="Zhou Y.G."/>
            <person name="Zhang H.B."/>
            <person name="Wang Y."/>
            <person name="Wu M."/>
        </authorList>
    </citation>
    <scope>NUCLEOTIDE SEQUENCE [LARGE SCALE GENOMIC DNA]</scope>
    <source>
        <strain evidence="1 2">TBZ3</strain>
    </source>
</reference>
<accession>A0A5R8ML32</accession>
<name>A0A5R8ML32_9GAMM</name>
<dbReference type="EMBL" id="VBUI01000004">
    <property type="protein sequence ID" value="TLF52863.1"/>
    <property type="molecule type" value="Genomic_DNA"/>
</dbReference>
<dbReference type="Proteomes" id="UP000306973">
    <property type="component" value="Unassembled WGS sequence"/>
</dbReference>
<evidence type="ECO:0000313" key="2">
    <source>
        <dbReference type="Proteomes" id="UP000306973"/>
    </source>
</evidence>
<proteinExistence type="predicted"/>
<evidence type="ECO:0000313" key="1">
    <source>
        <dbReference type="EMBL" id="TLF52863.1"/>
    </source>
</evidence>
<protein>
    <recommendedName>
        <fullName evidence="3">Phage baseplate protein</fullName>
    </recommendedName>
</protein>
<dbReference type="RefSeq" id="WP_138179723.1">
    <property type="nucleotide sequence ID" value="NZ_VBUI01000004.1"/>
</dbReference>
<evidence type="ECO:0008006" key="3">
    <source>
        <dbReference type="Google" id="ProtNLM"/>
    </source>
</evidence>
<keyword evidence="2" id="KW-1185">Reference proteome</keyword>